<dbReference type="Gene3D" id="3.40.50.620">
    <property type="entry name" value="HUPs"/>
    <property type="match status" value="1"/>
</dbReference>
<evidence type="ECO:0000256" key="2">
    <source>
        <dbReference type="ARBA" id="ARBA00012737"/>
    </source>
</evidence>
<dbReference type="EC" id="6.3.5.4" evidence="2"/>
<gene>
    <name evidence="5" type="ORF">EM6_3271</name>
</gene>
<name>A0A3G9G5S3_9CAUL</name>
<evidence type="ECO:0000259" key="4">
    <source>
        <dbReference type="Pfam" id="PF00733"/>
    </source>
</evidence>
<dbReference type="InterPro" id="IPR029055">
    <property type="entry name" value="Ntn_hydrolases_N"/>
</dbReference>
<dbReference type="OrthoDB" id="7053173at2"/>
<reference evidence="6" key="2">
    <citation type="journal article" date="2017" name="Plant Physiol. Biochem.">
        <title>Differential oxidative and antioxidative response of duckweed Lemna minor toward plant growth promoting/inhibiting bacteria.</title>
        <authorList>
            <person name="Ishizawa H."/>
            <person name="Kuroda M."/>
            <person name="Morikawa M."/>
            <person name="Ike M."/>
        </authorList>
    </citation>
    <scope>NUCLEOTIDE SEQUENCE [LARGE SCALE GENOMIC DNA]</scope>
    <source>
        <strain evidence="6">M6</strain>
    </source>
</reference>
<protein>
    <recommendedName>
        <fullName evidence="2">asparagine synthase (glutamine-hydrolyzing)</fullName>
        <ecNumber evidence="2">6.3.5.4</ecNumber>
    </recommendedName>
</protein>
<proteinExistence type="predicted"/>
<dbReference type="EMBL" id="AP018829">
    <property type="protein sequence ID" value="BBF82630.1"/>
    <property type="molecule type" value="Genomic_DNA"/>
</dbReference>
<comment type="pathway">
    <text evidence="1">Amino-acid biosynthesis; L-asparagine biosynthesis; L-asparagine from L-aspartate (L-Gln route): step 1/1.</text>
</comment>
<dbReference type="InterPro" id="IPR051786">
    <property type="entry name" value="ASN_synthetase/amidase"/>
</dbReference>
<dbReference type="PANTHER" id="PTHR43284:SF1">
    <property type="entry name" value="ASPARAGINE SYNTHETASE"/>
    <property type="match status" value="1"/>
</dbReference>
<sequence>MALRYVAILLRNNAPLTSDLEVRAYEAVLRYSIRLDRVVVFANAPLSHSGDFVFIGDVFRKSDFTYVSGPDITLLRTGFDWTTPLTEHYWGTYVAVTGRPGPAAFRDPSGQMPCLIAEKPEALYVASDLAALRALTLLPFHVSWSSLHAHLFASELCRPDTCLEGISELRPAELVQLGPTGDIQRFTAWQPPVAEISDGLMAYADRARALREIVLKTTQAIGSRHTSIILGVSGGLDSSVAASALGNHPGLKLMTKVAPMAAGDERPFARLLADHLGYPLEVIHYDLDDIGFLASHLQHLARPRPNLSGQAAETALRRHFGITGEDATFSGFGGDNVFGYLTSGAVLADLLLTRGLTGQPWRTLDDLARLTGDNYLAVARAALKILWRRKPRTWPTDPRGLTLSEALAREPFDHPWLSGSITLPGKYRHLELVARTQNRLEGFDRKTAGPTIAPLLLQPIVEHCLAVPVWEWCRGGENRSLVRAAFAEDLPLDILTRRTKGSPGGFSYKLFKTRQKDIREILLDGSLRKHGIIDVSAIEAELSDDAVTKGAFYHRLLEFTAAELWANSVGPSKK</sequence>
<reference evidence="6" key="1">
    <citation type="journal article" date="2017" name="Biotechnol. Biofuels">
        <title>Evaluation of environmental bacterial communities as a factor affecting the growth of duckweed Lemna minor.</title>
        <authorList>
            <person name="Ishizawa H."/>
            <person name="Kuroda M."/>
            <person name="Morikawa M."/>
            <person name="Ike M."/>
        </authorList>
    </citation>
    <scope>NUCLEOTIDE SEQUENCE [LARGE SCALE GENOMIC DNA]</scope>
    <source>
        <strain evidence="6">M6</strain>
    </source>
</reference>
<dbReference type="Gene3D" id="3.60.20.10">
    <property type="entry name" value="Glutamine Phosphoribosylpyrophosphate, subunit 1, domain 1"/>
    <property type="match status" value="1"/>
</dbReference>
<dbReference type="SUPFAM" id="SSF52402">
    <property type="entry name" value="Adenine nucleotide alpha hydrolases-like"/>
    <property type="match status" value="1"/>
</dbReference>
<evidence type="ECO:0000256" key="1">
    <source>
        <dbReference type="ARBA" id="ARBA00005187"/>
    </source>
</evidence>
<dbReference type="InterPro" id="IPR014729">
    <property type="entry name" value="Rossmann-like_a/b/a_fold"/>
</dbReference>
<keyword evidence="5" id="KW-0614">Plasmid</keyword>
<dbReference type="GO" id="GO:0004066">
    <property type="term" value="F:asparagine synthase (glutamine-hydrolyzing) activity"/>
    <property type="evidence" value="ECO:0007669"/>
    <property type="project" value="UniProtKB-EC"/>
</dbReference>
<dbReference type="AlphaFoldDB" id="A0A3G9G5S3"/>
<organism evidence="5 6">
    <name type="scientific">Asticcacaulis excentricus</name>
    <dbReference type="NCBI Taxonomy" id="78587"/>
    <lineage>
        <taxon>Bacteria</taxon>
        <taxon>Pseudomonadati</taxon>
        <taxon>Pseudomonadota</taxon>
        <taxon>Alphaproteobacteria</taxon>
        <taxon>Caulobacterales</taxon>
        <taxon>Caulobacteraceae</taxon>
        <taxon>Asticcacaulis</taxon>
    </lineage>
</organism>
<dbReference type="SUPFAM" id="SSF56235">
    <property type="entry name" value="N-terminal nucleophile aminohydrolases (Ntn hydrolases)"/>
    <property type="match status" value="1"/>
</dbReference>
<feature type="domain" description="Asparagine synthetase" evidence="4">
    <location>
        <begin position="232"/>
        <end position="566"/>
    </location>
</feature>
<keyword evidence="5" id="KW-0436">Ligase</keyword>
<evidence type="ECO:0000256" key="3">
    <source>
        <dbReference type="ARBA" id="ARBA00048741"/>
    </source>
</evidence>
<geneLocation type="plasmid" evidence="6">
    <name>pasem-1 dna</name>
</geneLocation>
<dbReference type="Proteomes" id="UP000278756">
    <property type="component" value="Plasmid pASEM-1"/>
</dbReference>
<evidence type="ECO:0000313" key="5">
    <source>
        <dbReference type="EMBL" id="BBF82630.1"/>
    </source>
</evidence>
<accession>A0A3G9G5S3</accession>
<dbReference type="InterPro" id="IPR001962">
    <property type="entry name" value="Asn_synthase"/>
</dbReference>
<dbReference type="Pfam" id="PF00733">
    <property type="entry name" value="Asn_synthase"/>
    <property type="match status" value="1"/>
</dbReference>
<evidence type="ECO:0000313" key="6">
    <source>
        <dbReference type="Proteomes" id="UP000278756"/>
    </source>
</evidence>
<dbReference type="GO" id="GO:0006529">
    <property type="term" value="P:asparagine biosynthetic process"/>
    <property type="evidence" value="ECO:0007669"/>
    <property type="project" value="InterPro"/>
</dbReference>
<dbReference type="PANTHER" id="PTHR43284">
    <property type="entry name" value="ASPARAGINE SYNTHETASE (GLUTAMINE-HYDROLYZING)"/>
    <property type="match status" value="1"/>
</dbReference>
<comment type="catalytic activity">
    <reaction evidence="3">
        <text>L-aspartate + L-glutamine + ATP + H2O = L-asparagine + L-glutamate + AMP + diphosphate + H(+)</text>
        <dbReference type="Rhea" id="RHEA:12228"/>
        <dbReference type="ChEBI" id="CHEBI:15377"/>
        <dbReference type="ChEBI" id="CHEBI:15378"/>
        <dbReference type="ChEBI" id="CHEBI:29985"/>
        <dbReference type="ChEBI" id="CHEBI:29991"/>
        <dbReference type="ChEBI" id="CHEBI:30616"/>
        <dbReference type="ChEBI" id="CHEBI:33019"/>
        <dbReference type="ChEBI" id="CHEBI:58048"/>
        <dbReference type="ChEBI" id="CHEBI:58359"/>
        <dbReference type="ChEBI" id="CHEBI:456215"/>
        <dbReference type="EC" id="6.3.5.4"/>
    </reaction>
</comment>